<dbReference type="GO" id="GO:0008312">
    <property type="term" value="F:7S RNA binding"/>
    <property type="evidence" value="ECO:0007669"/>
    <property type="project" value="TreeGrafter"/>
</dbReference>
<reference evidence="2 3" key="1">
    <citation type="journal article" date="2022" name="Nat. Genet.">
        <title>Improved pea reference genome and pan-genome highlight genomic features and evolutionary characteristics.</title>
        <authorList>
            <person name="Yang T."/>
            <person name="Liu R."/>
            <person name="Luo Y."/>
            <person name="Hu S."/>
            <person name="Wang D."/>
            <person name="Wang C."/>
            <person name="Pandey M.K."/>
            <person name="Ge S."/>
            <person name="Xu Q."/>
            <person name="Li N."/>
            <person name="Li G."/>
            <person name="Huang Y."/>
            <person name="Saxena R.K."/>
            <person name="Ji Y."/>
            <person name="Li M."/>
            <person name="Yan X."/>
            <person name="He Y."/>
            <person name="Liu Y."/>
            <person name="Wang X."/>
            <person name="Xiang C."/>
            <person name="Varshney R.K."/>
            <person name="Ding H."/>
            <person name="Gao S."/>
            <person name="Zong X."/>
        </authorList>
    </citation>
    <scope>NUCLEOTIDE SEQUENCE [LARGE SCALE GENOMIC DNA]</scope>
    <source>
        <strain evidence="2 3">cv. Zhongwan 6</strain>
    </source>
</reference>
<organism evidence="2 3">
    <name type="scientific">Pisum sativum</name>
    <name type="common">Garden pea</name>
    <name type="synonym">Lathyrus oleraceus</name>
    <dbReference type="NCBI Taxonomy" id="3888"/>
    <lineage>
        <taxon>Eukaryota</taxon>
        <taxon>Viridiplantae</taxon>
        <taxon>Streptophyta</taxon>
        <taxon>Embryophyta</taxon>
        <taxon>Tracheophyta</taxon>
        <taxon>Spermatophyta</taxon>
        <taxon>Magnoliopsida</taxon>
        <taxon>eudicotyledons</taxon>
        <taxon>Gunneridae</taxon>
        <taxon>Pentapetalae</taxon>
        <taxon>rosids</taxon>
        <taxon>fabids</taxon>
        <taxon>Fabales</taxon>
        <taxon>Fabaceae</taxon>
        <taxon>Papilionoideae</taxon>
        <taxon>50 kb inversion clade</taxon>
        <taxon>NPAAA clade</taxon>
        <taxon>Hologalegina</taxon>
        <taxon>IRL clade</taxon>
        <taxon>Fabeae</taxon>
        <taxon>Lathyrus</taxon>
    </lineage>
</organism>
<evidence type="ECO:0000313" key="2">
    <source>
        <dbReference type="EMBL" id="KAI5428347.1"/>
    </source>
</evidence>
<sequence length="374" mass="42790">MLLEFLMNCILDPFLIYWWGVVRVLENCTSSLGNVKLNGLSSDKHKSSPNSNSFCEENQTLIGNSSNQLKDMRSLCLKIVSYVVNKYEDHEFGSDMWDRFFSSVKPLVDKFKQEATSSEKPSSLLSCFLAMSANHKLTPPEDFHFLKAYCLYKQNKLDEALQSLQKHERNDETMLLESRILYRLGKMDACLDIYQKLQKSKIDMLGINSVAALVMAGRSSEVQGWLDSSQVKATSSFELAYNTVCSPIQRNKYTDAELLLLSGRRTGQESLMEDNWPDKDIEIELSPIVVQLGYVQQRLGRNQDAIEAYMDMIKRDMADESSTAKTISICPADNFQCFRLLYNCGYNHHYHSLCQRWLGLCEPYVTEVVPTSEK</sequence>
<proteinExistence type="predicted"/>
<dbReference type="GO" id="GO:0043022">
    <property type="term" value="F:ribosome binding"/>
    <property type="evidence" value="ECO:0007669"/>
    <property type="project" value="TreeGrafter"/>
</dbReference>
<dbReference type="PANTHER" id="PTHR14094">
    <property type="entry name" value="SIGNAL RECOGNITION PARTICLE 72"/>
    <property type="match status" value="1"/>
</dbReference>
<dbReference type="GO" id="GO:0006614">
    <property type="term" value="P:SRP-dependent cotranslational protein targeting to membrane"/>
    <property type="evidence" value="ECO:0007669"/>
    <property type="project" value="InterPro"/>
</dbReference>
<dbReference type="Gramene" id="Psat03G0337200-T1">
    <property type="protein sequence ID" value="KAI5428347.1"/>
    <property type="gene ID" value="KIW84_033372"/>
</dbReference>
<dbReference type="AlphaFoldDB" id="A0A9D5AXX8"/>
<dbReference type="Pfam" id="PF07539">
    <property type="entry name" value="UTP20_N"/>
    <property type="match status" value="1"/>
</dbReference>
<dbReference type="EMBL" id="JAMSHJ010000003">
    <property type="protein sequence ID" value="KAI5428347.1"/>
    <property type="molecule type" value="Genomic_DNA"/>
</dbReference>
<dbReference type="Gene3D" id="1.25.40.10">
    <property type="entry name" value="Tetratricopeptide repeat domain"/>
    <property type="match status" value="1"/>
</dbReference>
<gene>
    <name evidence="2" type="ORF">KIW84_033372</name>
</gene>
<dbReference type="InterPro" id="IPR011990">
    <property type="entry name" value="TPR-like_helical_dom_sf"/>
</dbReference>
<dbReference type="Proteomes" id="UP001058974">
    <property type="component" value="Chromosome 3"/>
</dbReference>
<evidence type="ECO:0000259" key="1">
    <source>
        <dbReference type="Pfam" id="PF07539"/>
    </source>
</evidence>
<feature type="domain" description="U3 small nucleolar RNA-associated protein 20 N-terminal" evidence="1">
    <location>
        <begin position="26"/>
        <end position="139"/>
    </location>
</feature>
<comment type="caution">
    <text evidence="2">The sequence shown here is derived from an EMBL/GenBank/DDBJ whole genome shotgun (WGS) entry which is preliminary data.</text>
</comment>
<name>A0A9D5AXX8_PEA</name>
<accession>A0A9D5AXX8</accession>
<keyword evidence="3" id="KW-1185">Reference proteome</keyword>
<dbReference type="GO" id="GO:0005786">
    <property type="term" value="C:signal recognition particle, endoplasmic reticulum targeting"/>
    <property type="evidence" value="ECO:0007669"/>
    <property type="project" value="TreeGrafter"/>
</dbReference>
<dbReference type="InterPro" id="IPR026270">
    <property type="entry name" value="SRP72"/>
</dbReference>
<dbReference type="InterPro" id="IPR011430">
    <property type="entry name" value="UTP20_N"/>
</dbReference>
<dbReference type="SUPFAM" id="SSF48452">
    <property type="entry name" value="TPR-like"/>
    <property type="match status" value="1"/>
</dbReference>
<dbReference type="PANTHER" id="PTHR14094:SF9">
    <property type="entry name" value="SIGNAL RECOGNITION PARTICLE SUBUNIT SRP72"/>
    <property type="match status" value="1"/>
</dbReference>
<evidence type="ECO:0000313" key="3">
    <source>
        <dbReference type="Proteomes" id="UP001058974"/>
    </source>
</evidence>
<protein>
    <recommendedName>
        <fullName evidence="1">U3 small nucleolar RNA-associated protein 20 N-terminal domain-containing protein</fullName>
    </recommendedName>
</protein>